<evidence type="ECO:0000313" key="2">
    <source>
        <dbReference type="EMBL" id="GGI69309.1"/>
    </source>
</evidence>
<reference evidence="2" key="1">
    <citation type="journal article" date="2014" name="Int. J. Syst. Evol. Microbiol.">
        <title>Complete genome sequence of Corynebacterium casei LMG S-19264T (=DSM 44701T), isolated from a smear-ripened cheese.</title>
        <authorList>
            <consortium name="US DOE Joint Genome Institute (JGI-PGF)"/>
            <person name="Walter F."/>
            <person name="Albersmeier A."/>
            <person name="Kalinowski J."/>
            <person name="Ruckert C."/>
        </authorList>
    </citation>
    <scope>NUCLEOTIDE SEQUENCE</scope>
    <source>
        <strain evidence="2">JCM 30804</strain>
    </source>
</reference>
<keyword evidence="3" id="KW-1185">Reference proteome</keyword>
<gene>
    <name evidence="2" type="ORF">GCM10009332_02950</name>
</gene>
<proteinExistence type="predicted"/>
<dbReference type="InterPro" id="IPR025293">
    <property type="entry name" value="YfiR/HmsC-like"/>
</dbReference>
<evidence type="ECO:0000256" key="1">
    <source>
        <dbReference type="SAM" id="SignalP"/>
    </source>
</evidence>
<feature type="signal peptide" evidence="1">
    <location>
        <begin position="1"/>
        <end position="20"/>
    </location>
</feature>
<dbReference type="AlphaFoldDB" id="A0A917JKG4"/>
<sequence length="172" mass="18511">MKRLFSGLLLTLLLLGESVAAVDKEYALKAGFLFNFARYGEWSPEPAASPAFSICSPDASFIEVAGKVLKGQKVSGAPIESIVVDLTAQSLESCSLLFITAATMPAWAGVDNKELYNVMVVGESEGFIEAGGQIRFFLSGGKIRFEVSPKKLKLSGISMSSRVLRLGRVLER</sequence>
<name>A0A917JKG4_9GAMM</name>
<dbReference type="Pfam" id="PF13689">
    <property type="entry name" value="DUF4154"/>
    <property type="match status" value="1"/>
</dbReference>
<evidence type="ECO:0008006" key="4">
    <source>
        <dbReference type="Google" id="ProtNLM"/>
    </source>
</evidence>
<dbReference type="Proteomes" id="UP000613743">
    <property type="component" value="Unassembled WGS sequence"/>
</dbReference>
<feature type="chain" id="PRO_5038008113" description="YfiR family protein" evidence="1">
    <location>
        <begin position="21"/>
        <end position="172"/>
    </location>
</feature>
<accession>A0A917JKG4</accession>
<dbReference type="EMBL" id="BMPZ01000001">
    <property type="protein sequence ID" value="GGI69309.1"/>
    <property type="molecule type" value="Genomic_DNA"/>
</dbReference>
<keyword evidence="1" id="KW-0732">Signal</keyword>
<organism evidence="2 3">
    <name type="scientific">Shewanella gelidii</name>
    <dbReference type="NCBI Taxonomy" id="1642821"/>
    <lineage>
        <taxon>Bacteria</taxon>
        <taxon>Pseudomonadati</taxon>
        <taxon>Pseudomonadota</taxon>
        <taxon>Gammaproteobacteria</taxon>
        <taxon>Alteromonadales</taxon>
        <taxon>Shewanellaceae</taxon>
        <taxon>Shewanella</taxon>
    </lineage>
</organism>
<protein>
    <recommendedName>
        <fullName evidence="4">YfiR family protein</fullName>
    </recommendedName>
</protein>
<reference evidence="2" key="2">
    <citation type="submission" date="2020-09" db="EMBL/GenBank/DDBJ databases">
        <authorList>
            <person name="Sun Q."/>
            <person name="Ohkuma M."/>
        </authorList>
    </citation>
    <scope>NUCLEOTIDE SEQUENCE</scope>
    <source>
        <strain evidence="2">JCM 30804</strain>
    </source>
</reference>
<evidence type="ECO:0000313" key="3">
    <source>
        <dbReference type="Proteomes" id="UP000613743"/>
    </source>
</evidence>
<comment type="caution">
    <text evidence="2">The sequence shown here is derived from an EMBL/GenBank/DDBJ whole genome shotgun (WGS) entry which is preliminary data.</text>
</comment>